<reference evidence="1 2" key="1">
    <citation type="journal article" date="2009" name="Stand. Genomic Sci.">
        <title>Complete genome sequence of Sanguibacter keddieii type strain (ST-74).</title>
        <authorList>
            <person name="Ivanova N."/>
            <person name="Sikorski J."/>
            <person name="Sims D."/>
            <person name="Brettin T."/>
            <person name="Detter J.C."/>
            <person name="Han C."/>
            <person name="Lapidus A."/>
            <person name="Copeland A."/>
            <person name="Glavina Del Rio T."/>
            <person name="Nolan M."/>
            <person name="Chen F."/>
            <person name="Lucas S."/>
            <person name="Tice H."/>
            <person name="Cheng J.F."/>
            <person name="Bruce D."/>
            <person name="Goodwin L."/>
            <person name="Pitluck S."/>
            <person name="Pati A."/>
            <person name="Mavromatis K."/>
            <person name="Chen A."/>
            <person name="Palaniappan K."/>
            <person name="D'haeseleer P."/>
            <person name="Chain P."/>
            <person name="Bristow J."/>
            <person name="Eisen J.A."/>
            <person name="Markowitz V."/>
            <person name="Hugenholtz P."/>
            <person name="Goker M."/>
            <person name="Pukall R."/>
            <person name="Klenk H.P."/>
            <person name="Kyrpides N.C."/>
        </authorList>
    </citation>
    <scope>NUCLEOTIDE SEQUENCE [LARGE SCALE GENOMIC DNA]</scope>
    <source>
        <strain evidence="2">ATCC 51767 / DSM 10542 / NCFB 3025 / ST-74</strain>
    </source>
</reference>
<dbReference type="STRING" id="446469.Sked_07140"/>
<dbReference type="eggNOG" id="COG0695">
    <property type="taxonomic scope" value="Bacteria"/>
</dbReference>
<dbReference type="AlphaFoldDB" id="D1BBA4"/>
<proteinExistence type="predicted"/>
<evidence type="ECO:0000313" key="1">
    <source>
        <dbReference type="EMBL" id="ACZ20670.1"/>
    </source>
</evidence>
<dbReference type="SUPFAM" id="SSF52833">
    <property type="entry name" value="Thioredoxin-like"/>
    <property type="match status" value="1"/>
</dbReference>
<dbReference type="KEGG" id="ske:Sked_07140"/>
<dbReference type="RefSeq" id="WP_012865739.1">
    <property type="nucleotide sequence ID" value="NC_013521.1"/>
</dbReference>
<dbReference type="Gene3D" id="3.40.30.10">
    <property type="entry name" value="Glutaredoxin"/>
    <property type="match status" value="1"/>
</dbReference>
<evidence type="ECO:0000313" key="2">
    <source>
        <dbReference type="Proteomes" id="UP000000322"/>
    </source>
</evidence>
<dbReference type="Proteomes" id="UP000000322">
    <property type="component" value="Chromosome"/>
</dbReference>
<dbReference type="InterPro" id="IPR008554">
    <property type="entry name" value="Glutaredoxin-like"/>
</dbReference>
<organism evidence="1 2">
    <name type="scientific">Sanguibacter keddieii (strain ATCC 51767 / DSM 10542 / NCFB 3025 / ST-74)</name>
    <dbReference type="NCBI Taxonomy" id="446469"/>
    <lineage>
        <taxon>Bacteria</taxon>
        <taxon>Bacillati</taxon>
        <taxon>Actinomycetota</taxon>
        <taxon>Actinomycetes</taxon>
        <taxon>Micrococcales</taxon>
        <taxon>Sanguibacteraceae</taxon>
        <taxon>Sanguibacter</taxon>
    </lineage>
</organism>
<accession>D1BBA4</accession>
<dbReference type="EMBL" id="CP001819">
    <property type="protein sequence ID" value="ACZ20670.1"/>
    <property type="molecule type" value="Genomic_DNA"/>
</dbReference>
<sequence>MNAQRRVVVFTRQDCHLCDDALEVVARVCEDLGAPWTTVDVDTSAALRAEYGEHVPVVEVDGVQQAFWRVDEARLRRALTTAPR</sequence>
<protein>
    <submittedName>
        <fullName evidence="1">Glutaredoxin-like domain (DUF836)</fullName>
    </submittedName>
</protein>
<gene>
    <name evidence="1" type="ordered locus">Sked_07140</name>
</gene>
<name>D1BBA4_SANKS</name>
<keyword evidence="2" id="KW-1185">Reference proteome</keyword>
<dbReference type="HOGENOM" id="CLU_125054_2_1_11"/>
<dbReference type="Pfam" id="PF05768">
    <property type="entry name" value="Glrx-like"/>
    <property type="match status" value="1"/>
</dbReference>
<dbReference type="InterPro" id="IPR036249">
    <property type="entry name" value="Thioredoxin-like_sf"/>
</dbReference>